<dbReference type="SUPFAM" id="SSF51569">
    <property type="entry name" value="Aldolase"/>
    <property type="match status" value="1"/>
</dbReference>
<organism evidence="1 2">
    <name type="scientific">Klebsiella pneumoniae</name>
    <dbReference type="NCBI Taxonomy" id="573"/>
    <lineage>
        <taxon>Bacteria</taxon>
        <taxon>Pseudomonadati</taxon>
        <taxon>Pseudomonadota</taxon>
        <taxon>Gammaproteobacteria</taxon>
        <taxon>Enterobacterales</taxon>
        <taxon>Enterobacteriaceae</taxon>
        <taxon>Klebsiella/Raoultella group</taxon>
        <taxon>Klebsiella</taxon>
        <taxon>Klebsiella pneumoniae complex</taxon>
    </lineage>
</organism>
<accession>A0A378FRB6</accession>
<dbReference type="PANTHER" id="PTHR46911:SF1">
    <property type="entry name" value="2-ISOPROPYLMALATE SYNTHASE"/>
    <property type="match status" value="1"/>
</dbReference>
<dbReference type="InterPro" id="IPR013785">
    <property type="entry name" value="Aldolase_TIM"/>
</dbReference>
<dbReference type="GO" id="GO:0003852">
    <property type="term" value="F:2-isopropylmalate synthase activity"/>
    <property type="evidence" value="ECO:0007669"/>
    <property type="project" value="UniProtKB-EC"/>
</dbReference>
<keyword evidence="1" id="KW-0012">Acyltransferase</keyword>
<dbReference type="Proteomes" id="UP000255167">
    <property type="component" value="Unassembled WGS sequence"/>
</dbReference>
<dbReference type="AlphaFoldDB" id="A0A378FRB6"/>
<sequence>MNLYSQGIDPELRFEQMNRVVEVVENCNQIPVHPRHPWAGSLAYTAFSGSIRMRSKKGLMPVSLAIRGRCPTCPLTRRI</sequence>
<proteinExistence type="predicted"/>
<evidence type="ECO:0000313" key="2">
    <source>
        <dbReference type="Proteomes" id="UP000255167"/>
    </source>
</evidence>
<reference evidence="1 2" key="1">
    <citation type="submission" date="2018-06" db="EMBL/GenBank/DDBJ databases">
        <authorList>
            <consortium name="Pathogen Informatics"/>
            <person name="Doyle S."/>
        </authorList>
    </citation>
    <scope>NUCLEOTIDE SEQUENCE [LARGE SCALE GENOMIC DNA]</scope>
    <source>
        <strain evidence="1 2">NCTC9617</strain>
    </source>
</reference>
<gene>
    <name evidence="1" type="primary">leuA_2</name>
    <name evidence="1" type="ORF">NCTC9617_02885</name>
</gene>
<name>A0A378FRB6_KLEPN</name>
<keyword evidence="1" id="KW-0808">Transferase</keyword>
<evidence type="ECO:0000313" key="1">
    <source>
        <dbReference type="EMBL" id="STW46369.1"/>
    </source>
</evidence>
<dbReference type="EC" id="2.3.3.13" evidence="1"/>
<dbReference type="EMBL" id="UGNC01000005">
    <property type="protein sequence ID" value="STW46369.1"/>
    <property type="molecule type" value="Genomic_DNA"/>
</dbReference>
<dbReference type="PANTHER" id="PTHR46911">
    <property type="match status" value="1"/>
</dbReference>
<dbReference type="Gene3D" id="3.20.20.70">
    <property type="entry name" value="Aldolase class I"/>
    <property type="match status" value="1"/>
</dbReference>
<protein>
    <submittedName>
        <fullName evidence="1">2-isopropylmalate synthase</fullName>
        <ecNumber evidence="1">2.3.3.13</ecNumber>
    </submittedName>
</protein>